<feature type="chain" id="PRO_5046449591" description="DUF1795 domain-containing protein" evidence="2">
    <location>
        <begin position="21"/>
        <end position="208"/>
    </location>
</feature>
<evidence type="ECO:0000313" key="4">
    <source>
        <dbReference type="Proteomes" id="UP001382727"/>
    </source>
</evidence>
<sequence length="208" mass="22497">MSGRRSCIVAVTTAFLVTVAACSSSDEPEEENVKPSQSQMQPTGTPTPPVTPAAISSQWRTVEGPDFTIGVPGVFEEEIVTADNGTKAYVFDAPRTKDDDNSLERVAILRDEKPKQDVIQQSFVLEEMQSVDNEAGVERSEVTWPGAEKAVLVQWTNPVGGADGKRRETWQLMAQISPDLILNVVALGDADTFDDSELPTILATFKGA</sequence>
<dbReference type="Proteomes" id="UP001382727">
    <property type="component" value="Chromosome"/>
</dbReference>
<reference evidence="3 4" key="1">
    <citation type="submission" date="2024-02" db="EMBL/GenBank/DDBJ databases">
        <title>Janibacter sp. nov., isolated from gut of marine sandworm.</title>
        <authorList>
            <person name="Kim B."/>
            <person name="Jun M.O."/>
            <person name="Shin N.-R."/>
        </authorList>
    </citation>
    <scope>NUCLEOTIDE SEQUENCE [LARGE SCALE GENOMIC DNA]</scope>
    <source>
        <strain evidence="3 4">A1S7</strain>
    </source>
</reference>
<name>A0ABZ2MHD0_9MICO</name>
<feature type="region of interest" description="Disordered" evidence="1">
    <location>
        <begin position="24"/>
        <end position="51"/>
    </location>
</feature>
<keyword evidence="4" id="KW-1185">Reference proteome</keyword>
<accession>A0ABZ2MHD0</accession>
<evidence type="ECO:0000256" key="2">
    <source>
        <dbReference type="SAM" id="SignalP"/>
    </source>
</evidence>
<dbReference type="EMBL" id="CP144913">
    <property type="protein sequence ID" value="WXB76418.1"/>
    <property type="molecule type" value="Genomic_DNA"/>
</dbReference>
<evidence type="ECO:0000313" key="3">
    <source>
        <dbReference type="EMBL" id="WXB76418.1"/>
    </source>
</evidence>
<proteinExistence type="predicted"/>
<organism evidence="3 4">
    <name type="scientific">Janibacter alittae</name>
    <dbReference type="NCBI Taxonomy" id="3115209"/>
    <lineage>
        <taxon>Bacteria</taxon>
        <taxon>Bacillati</taxon>
        <taxon>Actinomycetota</taxon>
        <taxon>Actinomycetes</taxon>
        <taxon>Micrococcales</taxon>
        <taxon>Intrasporangiaceae</taxon>
        <taxon>Janibacter</taxon>
    </lineage>
</organism>
<gene>
    <name evidence="3" type="ORF">V1351_15960</name>
</gene>
<feature type="signal peptide" evidence="2">
    <location>
        <begin position="1"/>
        <end position="20"/>
    </location>
</feature>
<keyword evidence="2" id="KW-0732">Signal</keyword>
<dbReference type="PROSITE" id="PS51257">
    <property type="entry name" value="PROKAR_LIPOPROTEIN"/>
    <property type="match status" value="1"/>
</dbReference>
<evidence type="ECO:0008006" key="5">
    <source>
        <dbReference type="Google" id="ProtNLM"/>
    </source>
</evidence>
<evidence type="ECO:0000256" key="1">
    <source>
        <dbReference type="SAM" id="MobiDB-lite"/>
    </source>
</evidence>
<dbReference type="RefSeq" id="WP_338749376.1">
    <property type="nucleotide sequence ID" value="NZ_CP144913.1"/>
</dbReference>
<protein>
    <recommendedName>
        <fullName evidence="5">DUF1795 domain-containing protein</fullName>
    </recommendedName>
</protein>